<dbReference type="GO" id="GO:0032488">
    <property type="term" value="P:Cdc42 protein signal transduction"/>
    <property type="evidence" value="ECO:0007669"/>
    <property type="project" value="EnsemblFungi"/>
</dbReference>
<proteinExistence type="predicted"/>
<dbReference type="KEGG" id="tpf:TPHA_0E01220"/>
<dbReference type="OMA" id="PFAFQHI"/>
<dbReference type="OrthoDB" id="4070688at2759"/>
<dbReference type="GO" id="GO:0031267">
    <property type="term" value="F:small GTPase binding"/>
    <property type="evidence" value="ECO:0007669"/>
    <property type="project" value="EnsemblFungi"/>
</dbReference>
<evidence type="ECO:0000259" key="1">
    <source>
        <dbReference type="PROSITE" id="PS50108"/>
    </source>
</evidence>
<organism evidence="2 3">
    <name type="scientific">Tetrapisispora phaffii (strain ATCC 24235 / CBS 4417 / NBRC 1672 / NRRL Y-8282 / UCD 70-5)</name>
    <name type="common">Yeast</name>
    <name type="synonym">Fabospora phaffii</name>
    <dbReference type="NCBI Taxonomy" id="1071381"/>
    <lineage>
        <taxon>Eukaryota</taxon>
        <taxon>Fungi</taxon>
        <taxon>Dikarya</taxon>
        <taxon>Ascomycota</taxon>
        <taxon>Saccharomycotina</taxon>
        <taxon>Saccharomycetes</taxon>
        <taxon>Saccharomycetales</taxon>
        <taxon>Saccharomycetaceae</taxon>
        <taxon>Tetrapisispora</taxon>
    </lineage>
</organism>
<dbReference type="EMBL" id="HE612860">
    <property type="protein sequence ID" value="CCE63217.1"/>
    <property type="molecule type" value="Genomic_DNA"/>
</dbReference>
<dbReference type="AlphaFoldDB" id="G8BTI9"/>
<reference evidence="2 3" key="1">
    <citation type="journal article" date="2011" name="Proc. Natl. Acad. Sci. U.S.A.">
        <title>Evolutionary erosion of yeast sex chromosomes by mating-type switching accidents.</title>
        <authorList>
            <person name="Gordon J.L."/>
            <person name="Armisen D."/>
            <person name="Proux-Wera E."/>
            <person name="Oheigeartaigh S.S."/>
            <person name="Byrne K.P."/>
            <person name="Wolfe K.H."/>
        </authorList>
    </citation>
    <scope>NUCLEOTIDE SEQUENCE [LARGE SCALE GENOMIC DNA]</scope>
    <source>
        <strain evidence="3">ATCC 24235 / CBS 4417 / NBRC 1672 / NRRL Y-8282 / UCD 70-5</strain>
    </source>
</reference>
<evidence type="ECO:0000313" key="2">
    <source>
        <dbReference type="EMBL" id="CCE63217.1"/>
    </source>
</evidence>
<keyword evidence="3" id="KW-1185">Reference proteome</keyword>
<protein>
    <recommendedName>
        <fullName evidence="1">CRIB domain-containing protein</fullName>
    </recommendedName>
</protein>
<gene>
    <name evidence="2" type="primary">TPHA0E01220</name>
    <name evidence="2" type="ordered locus">TPHA_0E01220</name>
</gene>
<dbReference type="STRING" id="1071381.G8BTI9"/>
<dbReference type="GO" id="GO:0005546">
    <property type="term" value="F:phosphatidylinositol-4,5-bisphosphate binding"/>
    <property type="evidence" value="ECO:0007669"/>
    <property type="project" value="EnsemblFungi"/>
</dbReference>
<name>G8BTI9_TETPH</name>
<dbReference type="eggNOG" id="ENOG502S2B5">
    <property type="taxonomic scope" value="Eukaryota"/>
</dbReference>
<dbReference type="GO" id="GO:0005934">
    <property type="term" value="C:cellular bud tip"/>
    <property type="evidence" value="ECO:0007669"/>
    <property type="project" value="EnsemblFungi"/>
</dbReference>
<evidence type="ECO:0000313" key="3">
    <source>
        <dbReference type="Proteomes" id="UP000005666"/>
    </source>
</evidence>
<dbReference type="GO" id="GO:0000131">
    <property type="term" value="C:incipient cellular bud site"/>
    <property type="evidence" value="ECO:0007669"/>
    <property type="project" value="EnsemblFungi"/>
</dbReference>
<dbReference type="GO" id="GO:0031106">
    <property type="term" value="P:septin ring organization"/>
    <property type="evidence" value="ECO:0007669"/>
    <property type="project" value="EnsemblFungi"/>
</dbReference>
<dbReference type="PROSITE" id="PS50108">
    <property type="entry name" value="CRIB"/>
    <property type="match status" value="1"/>
</dbReference>
<dbReference type="Proteomes" id="UP000005666">
    <property type="component" value="Chromosome 5"/>
</dbReference>
<dbReference type="GO" id="GO:0007096">
    <property type="term" value="P:regulation of exit from mitosis"/>
    <property type="evidence" value="ECO:0007669"/>
    <property type="project" value="EnsemblFungi"/>
</dbReference>
<dbReference type="GO" id="GO:0030010">
    <property type="term" value="P:establishment of cell polarity"/>
    <property type="evidence" value="ECO:0007669"/>
    <property type="project" value="EnsemblFungi"/>
</dbReference>
<dbReference type="GeneID" id="11531212"/>
<feature type="domain" description="CRIB" evidence="1">
    <location>
        <begin position="108"/>
        <end position="121"/>
    </location>
</feature>
<dbReference type="GO" id="GO:0005886">
    <property type="term" value="C:plasma membrane"/>
    <property type="evidence" value="ECO:0007669"/>
    <property type="project" value="EnsemblFungi"/>
</dbReference>
<dbReference type="RefSeq" id="XP_003685651.1">
    <property type="nucleotide sequence ID" value="XM_003685603.1"/>
</dbReference>
<dbReference type="InterPro" id="IPR000095">
    <property type="entry name" value="CRIB_dom"/>
</dbReference>
<sequence length="357" mass="40160">MYEGSAIPSSLLPQMNSIWLDEDQEAEKIYGIQSEQFMLNDEETPYGVTIVNSDKPLLQNKNNIKLPSMTNIKTTNPKKFGHKKKKSKDFLKMFTGKDSSNKTELKTISSPFGFKHISHAGKNIYEQPELVAHEQEITSIERPVSQQLTSPKPGHMKSLSKAFVTESIPLNTSESFSRYLNTQRHSGNSSNFKRISNSTPDSERIMSISTMGTSVLSDAYSTKTTGLTYIEKHYAVKHMATKSDVSEVSLDFLKNYTFPSVLKEEEGGGIANTYNVELLNPISSEQEDDLKFKFEKSLNISSPTSNRQRSNSDPNLLATPQLESTWFEKTSSPRKSLDDDILMYYLAPSSMDSPLCR</sequence>
<accession>G8BTI9</accession>
<dbReference type="GO" id="GO:0090338">
    <property type="term" value="P:positive regulation of formin-nucleated actin cable assembly"/>
    <property type="evidence" value="ECO:0007669"/>
    <property type="project" value="EnsemblFungi"/>
</dbReference>
<dbReference type="GO" id="GO:0043332">
    <property type="term" value="C:mating projection tip"/>
    <property type="evidence" value="ECO:0007669"/>
    <property type="project" value="EnsemblFungi"/>
</dbReference>
<dbReference type="HOGENOM" id="CLU_045871_0_0_1"/>